<keyword evidence="7" id="KW-0642">Proline metabolism</keyword>
<feature type="binding site" evidence="10">
    <location>
        <begin position="182"/>
        <end position="184"/>
    </location>
    <ligand>
        <name>FAD</name>
        <dbReference type="ChEBI" id="CHEBI:57692"/>
    </ligand>
</feature>
<feature type="domain" description="Proline dehydrogenase" evidence="11">
    <location>
        <begin position="43"/>
        <end position="295"/>
    </location>
</feature>
<comment type="pathway">
    <text evidence="1">Amino-acid degradation; L-proline degradation into L-glutamate; L-glutamate from L-proline: step 1/2.</text>
</comment>
<evidence type="ECO:0000256" key="2">
    <source>
        <dbReference type="ARBA" id="ARBA00012695"/>
    </source>
</evidence>
<dbReference type="Proteomes" id="UP000318093">
    <property type="component" value="Unassembled WGS sequence"/>
</dbReference>
<dbReference type="InterPro" id="IPR029041">
    <property type="entry name" value="FAD-linked_oxidoreductase-like"/>
</dbReference>
<evidence type="ECO:0000256" key="1">
    <source>
        <dbReference type="ARBA" id="ARBA00004739"/>
    </source>
</evidence>
<feature type="binding site" evidence="10">
    <location>
        <position position="158"/>
    </location>
    <ligand>
        <name>FAD</name>
        <dbReference type="ChEBI" id="CHEBI:57692"/>
    </ligand>
</feature>
<keyword evidence="6" id="KW-0560">Oxidoreductase</keyword>
<dbReference type="PANTHER" id="PTHR13914:SF0">
    <property type="entry name" value="PROLINE DEHYDROGENASE 1, MITOCHONDRIAL"/>
    <property type="match status" value="1"/>
</dbReference>
<accession>A0A537JIK0</accession>
<dbReference type="EC" id="1.5.5.2" evidence="2"/>
<protein>
    <recommendedName>
        <fullName evidence="2">proline dehydrogenase</fullName>
        <ecNumber evidence="2">1.5.5.2</ecNumber>
    </recommendedName>
</protein>
<evidence type="ECO:0000256" key="4">
    <source>
        <dbReference type="ARBA" id="ARBA00022741"/>
    </source>
</evidence>
<dbReference type="InterPro" id="IPR002872">
    <property type="entry name" value="Proline_DH_dom"/>
</dbReference>
<comment type="catalytic activity">
    <reaction evidence="8">
        <text>L-proline + a quinone = (S)-1-pyrroline-5-carboxylate + a quinol + H(+)</text>
        <dbReference type="Rhea" id="RHEA:23784"/>
        <dbReference type="ChEBI" id="CHEBI:15378"/>
        <dbReference type="ChEBI" id="CHEBI:17388"/>
        <dbReference type="ChEBI" id="CHEBI:24646"/>
        <dbReference type="ChEBI" id="CHEBI:60039"/>
        <dbReference type="ChEBI" id="CHEBI:132124"/>
        <dbReference type="EC" id="1.5.5.2"/>
    </reaction>
</comment>
<reference evidence="12 13" key="1">
    <citation type="journal article" date="2019" name="Nat. Microbiol.">
        <title>Mediterranean grassland soil C-N compound turnover is dependent on rainfall and depth, and is mediated by genomically divergent microorganisms.</title>
        <authorList>
            <person name="Diamond S."/>
            <person name="Andeer P.F."/>
            <person name="Li Z."/>
            <person name="Crits-Christoph A."/>
            <person name="Burstein D."/>
            <person name="Anantharaman K."/>
            <person name="Lane K.R."/>
            <person name="Thomas B.C."/>
            <person name="Pan C."/>
            <person name="Northen T.R."/>
            <person name="Banfield J.F."/>
        </authorList>
    </citation>
    <scope>NUCLEOTIDE SEQUENCE [LARGE SCALE GENOMIC DNA]</scope>
    <source>
        <strain evidence="12">NP_6</strain>
    </source>
</reference>
<evidence type="ECO:0000313" key="13">
    <source>
        <dbReference type="Proteomes" id="UP000318093"/>
    </source>
</evidence>
<dbReference type="PANTHER" id="PTHR13914">
    <property type="entry name" value="PROLINE OXIDASE"/>
    <property type="match status" value="1"/>
</dbReference>
<keyword evidence="3" id="KW-0285">Flavoprotein</keyword>
<dbReference type="SUPFAM" id="SSF51730">
    <property type="entry name" value="FAD-linked oxidoreductase"/>
    <property type="match status" value="1"/>
</dbReference>
<sequence length="311" mass="35019">MLRPIFLALSHRRSLQRFALRNPVLRRAALRFVAGERLEDAVAVIRRLNRAGLLATLDFLGEHTPTRDGAAAGAESYHAILDELRRSGVDSNLSLKLSQLGLDVDEALCEALMRRVLARAGTMFVRVDMESSQYTDRTLRLVEGLWAGGIRNVGVVIQSYLRCSEADVERMIALGIRVRLVKGAYAEPPSVAFPRKQDVDLNFERLAERLLRRGTYPAIATHDERLIDAAKHAAAAGGIAPDRFEFQMLYGIRRDLQARLRREGYRVRVYVPFGEEWYPYFMRRLAERPANVMFVLSSVLRERGAGGEGAP</sequence>
<dbReference type="Pfam" id="PF01619">
    <property type="entry name" value="Pro_dh"/>
    <property type="match status" value="1"/>
</dbReference>
<feature type="binding site" evidence="10">
    <location>
        <position position="196"/>
    </location>
    <ligand>
        <name>FAD</name>
        <dbReference type="ChEBI" id="CHEBI:57692"/>
    </ligand>
</feature>
<evidence type="ECO:0000313" key="12">
    <source>
        <dbReference type="EMBL" id="TMI83310.1"/>
    </source>
</evidence>
<feature type="binding site" evidence="9">
    <location>
        <position position="96"/>
    </location>
    <ligand>
        <name>substrate</name>
    </ligand>
</feature>
<evidence type="ECO:0000256" key="6">
    <source>
        <dbReference type="ARBA" id="ARBA00023002"/>
    </source>
</evidence>
<dbReference type="AlphaFoldDB" id="A0A537JIK0"/>
<evidence type="ECO:0000256" key="7">
    <source>
        <dbReference type="ARBA" id="ARBA00023062"/>
    </source>
</evidence>
<organism evidence="12 13">
    <name type="scientific">Candidatus Segetimicrobium genomatis</name>
    <dbReference type="NCBI Taxonomy" id="2569760"/>
    <lineage>
        <taxon>Bacteria</taxon>
        <taxon>Bacillati</taxon>
        <taxon>Candidatus Sysuimicrobiota</taxon>
        <taxon>Candidatus Sysuimicrobiia</taxon>
        <taxon>Candidatus Sysuimicrobiales</taxon>
        <taxon>Candidatus Segetimicrobiaceae</taxon>
        <taxon>Candidatus Segetimicrobium</taxon>
    </lineage>
</organism>
<dbReference type="GO" id="GO:0010133">
    <property type="term" value="P:L-proline catabolic process to L-glutamate"/>
    <property type="evidence" value="ECO:0007669"/>
    <property type="project" value="UniProtKB-UniPathway"/>
</dbReference>
<evidence type="ECO:0000256" key="8">
    <source>
        <dbReference type="ARBA" id="ARBA00048779"/>
    </source>
</evidence>
<feature type="binding site" evidence="10">
    <location>
        <position position="129"/>
    </location>
    <ligand>
        <name>FAD</name>
        <dbReference type="ChEBI" id="CHEBI:57692"/>
    </ligand>
</feature>
<gene>
    <name evidence="12" type="ORF">E6H03_03890</name>
</gene>
<feature type="binding site" evidence="10">
    <location>
        <begin position="221"/>
        <end position="222"/>
    </location>
    <ligand>
        <name>FAD</name>
        <dbReference type="ChEBI" id="CHEBI:57692"/>
    </ligand>
</feature>
<keyword evidence="5 10" id="KW-0274">FAD</keyword>
<evidence type="ECO:0000256" key="5">
    <source>
        <dbReference type="ARBA" id="ARBA00022827"/>
    </source>
</evidence>
<dbReference type="GO" id="GO:0004657">
    <property type="term" value="F:proline dehydrogenase activity"/>
    <property type="evidence" value="ECO:0007669"/>
    <property type="project" value="UniProtKB-EC"/>
</dbReference>
<comment type="cofactor">
    <cofactor evidence="10">
        <name>FAD</name>
        <dbReference type="ChEBI" id="CHEBI:57692"/>
    </cofactor>
    <text evidence="10">Binds 1 FAD per subunit.</text>
</comment>
<dbReference type="InterPro" id="IPR015659">
    <property type="entry name" value="Proline_oxidase"/>
</dbReference>
<keyword evidence="4 10" id="KW-0547">Nucleotide-binding</keyword>
<evidence type="ECO:0000256" key="9">
    <source>
        <dbReference type="PIRSR" id="PIRSR000196-1"/>
    </source>
</evidence>
<dbReference type="GO" id="GO:0000166">
    <property type="term" value="F:nucleotide binding"/>
    <property type="evidence" value="ECO:0007669"/>
    <property type="project" value="UniProtKB-KW"/>
</dbReference>
<dbReference type="Gene3D" id="3.20.20.220">
    <property type="match status" value="1"/>
</dbReference>
<comment type="caution">
    <text evidence="12">The sequence shown here is derived from an EMBL/GenBank/DDBJ whole genome shotgun (WGS) entry which is preliminary data.</text>
</comment>
<dbReference type="UniPathway" id="UPA00261">
    <property type="reaction ID" value="UER00373"/>
</dbReference>
<feature type="binding site" evidence="9">
    <location>
        <position position="284"/>
    </location>
    <ligand>
        <name>substrate</name>
    </ligand>
</feature>
<evidence type="ECO:0000256" key="3">
    <source>
        <dbReference type="ARBA" id="ARBA00022630"/>
    </source>
</evidence>
<evidence type="ECO:0000256" key="10">
    <source>
        <dbReference type="PIRSR" id="PIRSR000196-2"/>
    </source>
</evidence>
<name>A0A537JIK0_9BACT</name>
<dbReference type="EMBL" id="VBAN01000115">
    <property type="protein sequence ID" value="TMI83310.1"/>
    <property type="molecule type" value="Genomic_DNA"/>
</dbReference>
<evidence type="ECO:0000259" key="11">
    <source>
        <dbReference type="Pfam" id="PF01619"/>
    </source>
</evidence>
<dbReference type="PIRSF" id="PIRSF000196">
    <property type="entry name" value="Pro_dehydrog"/>
    <property type="match status" value="1"/>
</dbReference>
<feature type="binding site" evidence="9">
    <location>
        <position position="283"/>
    </location>
    <ligand>
        <name>substrate</name>
    </ligand>
</feature>
<dbReference type="InterPro" id="IPR008219">
    <property type="entry name" value="PRODH_bac_arc"/>
</dbReference>
<proteinExistence type="predicted"/>